<comment type="caution">
    <text evidence="10">The sequence shown here is derived from an EMBL/GenBank/DDBJ whole genome shotgun (WGS) entry which is preliminary data.</text>
</comment>
<keyword evidence="1 8" id="KW-0444">Lipid biosynthesis</keyword>
<dbReference type="GO" id="GO:0008897">
    <property type="term" value="F:holo-[acyl-carrier-protein] synthase activity"/>
    <property type="evidence" value="ECO:0007669"/>
    <property type="project" value="UniProtKB-UniRule"/>
</dbReference>
<dbReference type="EC" id="2.7.8.7" evidence="8"/>
<dbReference type="GO" id="GO:0000287">
    <property type="term" value="F:magnesium ion binding"/>
    <property type="evidence" value="ECO:0007669"/>
    <property type="project" value="UniProtKB-UniRule"/>
</dbReference>
<accession>A0A162MNZ1</accession>
<dbReference type="STRING" id="520767.ATZ99_08850"/>
<comment type="catalytic activity">
    <reaction evidence="8">
        <text>apo-[ACP] + CoA = holo-[ACP] + adenosine 3',5'-bisphosphate + H(+)</text>
        <dbReference type="Rhea" id="RHEA:12068"/>
        <dbReference type="Rhea" id="RHEA-COMP:9685"/>
        <dbReference type="Rhea" id="RHEA-COMP:9690"/>
        <dbReference type="ChEBI" id="CHEBI:15378"/>
        <dbReference type="ChEBI" id="CHEBI:29999"/>
        <dbReference type="ChEBI" id="CHEBI:57287"/>
        <dbReference type="ChEBI" id="CHEBI:58343"/>
        <dbReference type="ChEBI" id="CHEBI:64479"/>
        <dbReference type="EC" id="2.7.8.7"/>
    </reaction>
</comment>
<evidence type="ECO:0000259" key="9">
    <source>
        <dbReference type="Pfam" id="PF01648"/>
    </source>
</evidence>
<dbReference type="PATRIC" id="fig|520767.4.peg.979"/>
<evidence type="ECO:0000256" key="6">
    <source>
        <dbReference type="ARBA" id="ARBA00023098"/>
    </source>
</evidence>
<dbReference type="RefSeq" id="WP_083947344.1">
    <property type="nucleotide sequence ID" value="NZ_LOHZ01000024.1"/>
</dbReference>
<dbReference type="HAMAP" id="MF_00101">
    <property type="entry name" value="AcpS"/>
    <property type="match status" value="1"/>
</dbReference>
<evidence type="ECO:0000256" key="7">
    <source>
        <dbReference type="ARBA" id="ARBA00023160"/>
    </source>
</evidence>
<dbReference type="InterPro" id="IPR008278">
    <property type="entry name" value="4-PPantetheinyl_Trfase_dom"/>
</dbReference>
<keyword evidence="11" id="KW-1185">Reference proteome</keyword>
<evidence type="ECO:0000256" key="8">
    <source>
        <dbReference type="HAMAP-Rule" id="MF_00101"/>
    </source>
</evidence>
<comment type="subcellular location">
    <subcellularLocation>
        <location evidence="8">Cytoplasm</location>
    </subcellularLocation>
</comment>
<dbReference type="NCBIfam" id="TIGR00516">
    <property type="entry name" value="acpS"/>
    <property type="match status" value="1"/>
</dbReference>
<dbReference type="InterPro" id="IPR004568">
    <property type="entry name" value="Ppantetheine-prot_Trfase_dom"/>
</dbReference>
<evidence type="ECO:0000256" key="5">
    <source>
        <dbReference type="ARBA" id="ARBA00022842"/>
    </source>
</evidence>
<evidence type="ECO:0000313" key="10">
    <source>
        <dbReference type="EMBL" id="KYO66831.1"/>
    </source>
</evidence>
<dbReference type="Proteomes" id="UP000075737">
    <property type="component" value="Unassembled WGS sequence"/>
</dbReference>
<name>A0A162MNZ1_9FIRM</name>
<dbReference type="Pfam" id="PF01648">
    <property type="entry name" value="ACPS"/>
    <property type="match status" value="1"/>
</dbReference>
<proteinExistence type="inferred from homology"/>
<protein>
    <recommendedName>
        <fullName evidence="8">Holo-[acyl-carrier-protein] synthase</fullName>
        <shortName evidence="8">Holo-ACP synthase</shortName>
        <ecNumber evidence="8">2.7.8.7</ecNumber>
    </recommendedName>
    <alternativeName>
        <fullName evidence="8">4'-phosphopantetheinyl transferase AcpS</fullName>
    </alternativeName>
</protein>
<keyword evidence="5 8" id="KW-0460">Magnesium</keyword>
<organism evidence="10 11">
    <name type="scientific">Thermovenabulum gondwanense</name>
    <dbReference type="NCBI Taxonomy" id="520767"/>
    <lineage>
        <taxon>Bacteria</taxon>
        <taxon>Bacillati</taxon>
        <taxon>Bacillota</taxon>
        <taxon>Clostridia</taxon>
        <taxon>Thermosediminibacterales</taxon>
        <taxon>Thermosediminibacteraceae</taxon>
        <taxon>Thermovenabulum</taxon>
    </lineage>
</organism>
<keyword evidence="6 8" id="KW-0443">Lipid metabolism</keyword>
<evidence type="ECO:0000256" key="4">
    <source>
        <dbReference type="ARBA" id="ARBA00022832"/>
    </source>
</evidence>
<dbReference type="GO" id="GO:0006633">
    <property type="term" value="P:fatty acid biosynthetic process"/>
    <property type="evidence" value="ECO:0007669"/>
    <property type="project" value="UniProtKB-UniRule"/>
</dbReference>
<dbReference type="NCBIfam" id="TIGR00556">
    <property type="entry name" value="pantethn_trn"/>
    <property type="match status" value="1"/>
</dbReference>
<feature type="domain" description="4'-phosphopantetheinyl transferase" evidence="9">
    <location>
        <begin position="2"/>
        <end position="116"/>
    </location>
</feature>
<evidence type="ECO:0000256" key="3">
    <source>
        <dbReference type="ARBA" id="ARBA00022723"/>
    </source>
</evidence>
<feature type="binding site" evidence="8">
    <location>
        <position position="53"/>
    </location>
    <ligand>
        <name>Mg(2+)</name>
        <dbReference type="ChEBI" id="CHEBI:18420"/>
    </ligand>
</feature>
<feature type="binding site" evidence="8">
    <location>
        <position position="6"/>
    </location>
    <ligand>
        <name>Mg(2+)</name>
        <dbReference type="ChEBI" id="CHEBI:18420"/>
    </ligand>
</feature>
<dbReference type="OrthoDB" id="517356at2"/>
<keyword evidence="7 8" id="KW-0275">Fatty acid biosynthesis</keyword>
<evidence type="ECO:0000256" key="2">
    <source>
        <dbReference type="ARBA" id="ARBA00022679"/>
    </source>
</evidence>
<keyword evidence="2 8" id="KW-0808">Transferase</keyword>
<comment type="function">
    <text evidence="8">Transfers the 4'-phosphopantetheine moiety from coenzyme A to a Ser of acyl-carrier-protein.</text>
</comment>
<reference evidence="10 11" key="1">
    <citation type="submission" date="2015-12" db="EMBL/GenBank/DDBJ databases">
        <title>Draft genome of Thermovenabulum gondwanense isolated from a red thermophilic microbial mat colonisisng an outflow channel of a bore well.</title>
        <authorList>
            <person name="Patel B.K."/>
        </authorList>
    </citation>
    <scope>NUCLEOTIDE SEQUENCE [LARGE SCALE GENOMIC DNA]</scope>
    <source>
        <strain evidence="10 11">R270</strain>
    </source>
</reference>
<dbReference type="InterPro" id="IPR002582">
    <property type="entry name" value="ACPS"/>
</dbReference>
<dbReference type="EMBL" id="LOHZ01000024">
    <property type="protein sequence ID" value="KYO66831.1"/>
    <property type="molecule type" value="Genomic_DNA"/>
</dbReference>
<dbReference type="SUPFAM" id="SSF56214">
    <property type="entry name" value="4'-phosphopantetheinyl transferase"/>
    <property type="match status" value="1"/>
</dbReference>
<evidence type="ECO:0000256" key="1">
    <source>
        <dbReference type="ARBA" id="ARBA00022516"/>
    </source>
</evidence>
<comment type="similarity">
    <text evidence="8">Belongs to the P-Pant transferase superfamily. AcpS family.</text>
</comment>
<keyword evidence="3 8" id="KW-0479">Metal-binding</keyword>
<gene>
    <name evidence="8 10" type="primary">acpS</name>
    <name evidence="10" type="ORF">ATZ99_08850</name>
</gene>
<keyword evidence="8" id="KW-0963">Cytoplasm</keyword>
<evidence type="ECO:0000313" key="11">
    <source>
        <dbReference type="Proteomes" id="UP000075737"/>
    </source>
</evidence>
<sequence>MSIGIDIVEVERIKRACKNKRFFKKIFSDKEINTLNENKFFFQSIAARFAAKEAVAKALGTGIGEVSWKDIEILKDEKGKPRVFLYGKAKDIFLKKGFKFIDISLSHTKEYACAVACIMGGLFDESGNAGNHEENG</sequence>
<dbReference type="AlphaFoldDB" id="A0A162MNZ1"/>
<keyword evidence="4 8" id="KW-0276">Fatty acid metabolism</keyword>
<dbReference type="InterPro" id="IPR037143">
    <property type="entry name" value="4-PPantetheinyl_Trfase_dom_sf"/>
</dbReference>
<comment type="cofactor">
    <cofactor evidence="8">
        <name>Mg(2+)</name>
        <dbReference type="ChEBI" id="CHEBI:18420"/>
    </cofactor>
</comment>
<dbReference type="GO" id="GO:0005737">
    <property type="term" value="C:cytoplasm"/>
    <property type="evidence" value="ECO:0007669"/>
    <property type="project" value="UniProtKB-SubCell"/>
</dbReference>
<dbReference type="Gene3D" id="3.90.470.20">
    <property type="entry name" value="4'-phosphopantetheinyl transferase domain"/>
    <property type="match status" value="1"/>
</dbReference>